<accession>A0A0V8GFB7</accession>
<feature type="transmembrane region" description="Helical" evidence="8">
    <location>
        <begin position="12"/>
        <end position="29"/>
    </location>
</feature>
<feature type="transmembrane region" description="Helical" evidence="8">
    <location>
        <begin position="266"/>
        <end position="286"/>
    </location>
</feature>
<feature type="transmembrane region" description="Helical" evidence="8">
    <location>
        <begin position="475"/>
        <end position="498"/>
    </location>
</feature>
<evidence type="ECO:0000256" key="2">
    <source>
        <dbReference type="ARBA" id="ARBA00005658"/>
    </source>
</evidence>
<proteinExistence type="inferred from homology"/>
<evidence type="ECO:0000256" key="3">
    <source>
        <dbReference type="ARBA" id="ARBA00022448"/>
    </source>
</evidence>
<feature type="transmembrane region" description="Helical" evidence="8">
    <location>
        <begin position="148"/>
        <end position="166"/>
    </location>
</feature>
<protein>
    <submittedName>
        <fullName evidence="9">Glycine/betaine ABC transporter permease</fullName>
    </submittedName>
</protein>
<feature type="transmembrane region" description="Helical" evidence="8">
    <location>
        <begin position="449"/>
        <end position="469"/>
    </location>
</feature>
<dbReference type="GO" id="GO:0005886">
    <property type="term" value="C:plasma membrane"/>
    <property type="evidence" value="ECO:0007669"/>
    <property type="project" value="UniProtKB-SubCell"/>
</dbReference>
<feature type="transmembrane region" description="Helical" evidence="8">
    <location>
        <begin position="56"/>
        <end position="79"/>
    </location>
</feature>
<feature type="transmembrane region" description="Helical" evidence="8">
    <location>
        <begin position="353"/>
        <end position="377"/>
    </location>
</feature>
<keyword evidence="4" id="KW-1003">Cell membrane</keyword>
<keyword evidence="5 8" id="KW-0812">Transmembrane</keyword>
<organism evidence="9 10">
    <name type="scientific">Exiguobacterium indicum</name>
    <dbReference type="NCBI Taxonomy" id="296995"/>
    <lineage>
        <taxon>Bacteria</taxon>
        <taxon>Bacillati</taxon>
        <taxon>Bacillota</taxon>
        <taxon>Bacilli</taxon>
        <taxon>Bacillales</taxon>
        <taxon>Bacillales Family XII. Incertae Sedis</taxon>
        <taxon>Exiguobacterium</taxon>
    </lineage>
</organism>
<feature type="transmembrane region" description="Helical" evidence="8">
    <location>
        <begin position="91"/>
        <end position="114"/>
    </location>
</feature>
<evidence type="ECO:0000256" key="4">
    <source>
        <dbReference type="ARBA" id="ARBA00022475"/>
    </source>
</evidence>
<evidence type="ECO:0000313" key="9">
    <source>
        <dbReference type="EMBL" id="KSU48957.1"/>
    </source>
</evidence>
<dbReference type="GO" id="GO:0022857">
    <property type="term" value="F:transmembrane transporter activity"/>
    <property type="evidence" value="ECO:0007669"/>
    <property type="project" value="InterPro"/>
</dbReference>
<feature type="transmembrane region" description="Helical" evidence="8">
    <location>
        <begin position="232"/>
        <end position="254"/>
    </location>
</feature>
<evidence type="ECO:0000256" key="1">
    <source>
        <dbReference type="ARBA" id="ARBA00004651"/>
    </source>
</evidence>
<comment type="caution">
    <text evidence="9">The sequence shown here is derived from an EMBL/GenBank/DDBJ whole genome shotgun (WGS) entry which is preliminary data.</text>
</comment>
<feature type="transmembrane region" description="Helical" evidence="8">
    <location>
        <begin position="192"/>
        <end position="212"/>
    </location>
</feature>
<dbReference type="InterPro" id="IPR000060">
    <property type="entry name" value="BCCT_transptr"/>
</dbReference>
<dbReference type="AlphaFoldDB" id="A0A0V8GFB7"/>
<keyword evidence="7 8" id="KW-0472">Membrane</keyword>
<comment type="similarity">
    <text evidence="2">Belongs to the BCCT transporter (TC 2.A.15) family.</text>
</comment>
<dbReference type="PROSITE" id="PS01303">
    <property type="entry name" value="BCCT"/>
    <property type="match status" value="1"/>
</dbReference>
<dbReference type="Pfam" id="PF02028">
    <property type="entry name" value="BCCT"/>
    <property type="match status" value="1"/>
</dbReference>
<evidence type="ECO:0000256" key="8">
    <source>
        <dbReference type="SAM" id="Phobius"/>
    </source>
</evidence>
<feature type="transmembrane region" description="Helical" evidence="8">
    <location>
        <begin position="323"/>
        <end position="341"/>
    </location>
</feature>
<keyword evidence="6 8" id="KW-1133">Transmembrane helix</keyword>
<evidence type="ECO:0000313" key="10">
    <source>
        <dbReference type="Proteomes" id="UP000053797"/>
    </source>
</evidence>
<dbReference type="InterPro" id="IPR018093">
    <property type="entry name" value="BCCT_CS"/>
</dbReference>
<name>A0A0V8GFB7_9BACL</name>
<dbReference type="Proteomes" id="UP000053797">
    <property type="component" value="Unassembled WGS sequence"/>
</dbReference>
<keyword evidence="3" id="KW-0813">Transport</keyword>
<dbReference type="PANTHER" id="PTHR30047">
    <property type="entry name" value="HIGH-AFFINITY CHOLINE TRANSPORT PROTEIN-RELATED"/>
    <property type="match status" value="1"/>
</dbReference>
<dbReference type="RefSeq" id="WP_058265599.1">
    <property type="nucleotide sequence ID" value="NZ_FMYN01000003.1"/>
</dbReference>
<dbReference type="EMBL" id="LNQL01000003">
    <property type="protein sequence ID" value="KSU48957.1"/>
    <property type="molecule type" value="Genomic_DNA"/>
</dbReference>
<dbReference type="PANTHER" id="PTHR30047:SF7">
    <property type="entry name" value="HIGH-AFFINITY CHOLINE TRANSPORT PROTEIN"/>
    <property type="match status" value="1"/>
</dbReference>
<dbReference type="NCBIfam" id="TIGR00842">
    <property type="entry name" value="bcct"/>
    <property type="match status" value="1"/>
</dbReference>
<evidence type="ECO:0000256" key="7">
    <source>
        <dbReference type="ARBA" id="ARBA00023136"/>
    </source>
</evidence>
<reference evidence="9 10" key="1">
    <citation type="journal article" date="2015" name="Int. J. Syst. Evol. Microbiol.">
        <title>Exiguobacterium enclense sp. nov., isolated from sediment.</title>
        <authorList>
            <person name="Dastager S.G."/>
            <person name="Mawlankar R."/>
            <person name="Sonalkar V.V."/>
            <person name="Thorat M.N."/>
            <person name="Mual P."/>
            <person name="Verma A."/>
            <person name="Krishnamurthi S."/>
            <person name="Tang S.K."/>
            <person name="Li W.J."/>
        </authorList>
    </citation>
    <scope>NUCLEOTIDE SEQUENCE [LARGE SCALE GENOMIC DNA]</scope>
    <source>
        <strain evidence="9 10">NIO-1109</strain>
    </source>
</reference>
<dbReference type="OrthoDB" id="9775735at2"/>
<evidence type="ECO:0000256" key="6">
    <source>
        <dbReference type="ARBA" id="ARBA00022989"/>
    </source>
</evidence>
<sequence>MENNRKSKITKVFMVSVIFCVLFTIWGILPESLIGAASLGNVTAQAQSFVSNGFGWLYLLGMSAFLIIAIFLIFSRFGSIRLGKDSDRPEYGLISWFAMLFSAGMGIGLVFWGVSEPLTHFHTPPVATDDPTEAARLAMRYSFFHWGLHPWALYAIVALAIAYSTFRKGRPATIGDTVASLMKPRYEAAGKGTVEVLAIVATAFGVATSLGLGAQQISGGLNFLTSSIPNSFLTQIIIIVVVSVLYMMSAASGLDKGIVRLSNANIVLAVLLMIGVLFLGPFSFIMDLFVQTTGAYLQNLPVMSFRASAFNPDEREWINGWTIFYWAWWISWSPFVGTFIARVSKGRTIREFVIGIMLVPTIFGLLWFSVFGGSAIWNELFQNVNLISTVNDKGVETGMFALFETFGGLGTFLSIVAVFLITTFFITSADSATYVLGMLSSGGSLMPSLRIKLAWGVIQSSIAAVLLYAGGLSALQAAAVLAAFPFIFVVGMMVIALFKDLSDEPDAQKEVTDLKQDA</sequence>
<comment type="subcellular location">
    <subcellularLocation>
        <location evidence="1">Cell membrane</location>
        <topology evidence="1">Multi-pass membrane protein</topology>
    </subcellularLocation>
</comment>
<gene>
    <name evidence="9" type="ORF">AS033_10570</name>
</gene>
<evidence type="ECO:0000256" key="5">
    <source>
        <dbReference type="ARBA" id="ARBA00022692"/>
    </source>
</evidence>
<feature type="transmembrane region" description="Helical" evidence="8">
    <location>
        <begin position="412"/>
        <end position="437"/>
    </location>
</feature>